<evidence type="ECO:0000256" key="5">
    <source>
        <dbReference type="SAM" id="Phobius"/>
    </source>
</evidence>
<evidence type="ECO:0000256" key="4">
    <source>
        <dbReference type="ARBA" id="ARBA00023136"/>
    </source>
</evidence>
<keyword evidence="2 5" id="KW-0812">Transmembrane</keyword>
<dbReference type="Proteomes" id="UP001153737">
    <property type="component" value="Chromosome 10"/>
</dbReference>
<keyword evidence="3 5" id="KW-1133">Transmembrane helix</keyword>
<keyword evidence="4 5" id="KW-0472">Membrane</keyword>
<sequence>MPYFEGFQLNHFQPVYLVTPLAMEDGEYDNLEYKHSNEDHGMDMDDLLPQVGEFGTYQKLMLWLVCLPACFPCGFGAFNQLFMADVPDHWCNIPELQNFLPEITKNVSIPFEDNGFSRCSRYVVNWSRLIEDSGGTIEGVEVNSSWSIEGCLEGWVYDRSKVVSSIVIDFDLVCDKDIYPTLGLVALNVGGPIGVYTFGRLNDTIGRKKSFFLCLTTLLIGGILTVTAQNFWWWAGSRVVVGLTIPAMYQIPFIISLELVGPNYRSFVTVLTCMFYTVGLMMLSGITYLIRDWVHLGLATSLPFLLYYFYWFWLPESPRWLLAKGRFEEASKILETLARVNQKALPDSFKQQLKRKIMYKPSKSEEEALKKSPGCFELCGTPNMRLKTTLITLNWFANETVYVGLSYYGPSLGSNEHLSFLLSSAVEIPTYLACWLVMDRWGRRWPICTCMLICGACCLATATIPDDAVGITLVLFLVSKSAISASFLIIYPFAGELYPTQLRGVGIGTSAYIAGLGLIIIPFITYLGSEMLILPLIIMGVISILGGLTGLRLPETLHHKLPQTVEEGEAFGRDFNLTDCLRCIPLRPETSVVSSYEDLELTPVKVTPHEETPFEPKMPRRSTMRKLVRQQSTMDTQRGSNGTMQMTYWF</sequence>
<feature type="transmembrane region" description="Helical" evidence="5">
    <location>
        <begin position="239"/>
        <end position="260"/>
    </location>
</feature>
<organism evidence="7 8">
    <name type="scientific">Phaedon cochleariae</name>
    <name type="common">Mustard beetle</name>
    <dbReference type="NCBI Taxonomy" id="80249"/>
    <lineage>
        <taxon>Eukaryota</taxon>
        <taxon>Metazoa</taxon>
        <taxon>Ecdysozoa</taxon>
        <taxon>Arthropoda</taxon>
        <taxon>Hexapoda</taxon>
        <taxon>Insecta</taxon>
        <taxon>Pterygota</taxon>
        <taxon>Neoptera</taxon>
        <taxon>Endopterygota</taxon>
        <taxon>Coleoptera</taxon>
        <taxon>Polyphaga</taxon>
        <taxon>Cucujiformia</taxon>
        <taxon>Chrysomeloidea</taxon>
        <taxon>Chrysomelidae</taxon>
        <taxon>Chrysomelinae</taxon>
        <taxon>Chrysomelini</taxon>
        <taxon>Phaedon</taxon>
    </lineage>
</organism>
<feature type="transmembrane region" description="Helical" evidence="5">
    <location>
        <begin position="296"/>
        <end position="314"/>
    </location>
</feature>
<evidence type="ECO:0000256" key="3">
    <source>
        <dbReference type="ARBA" id="ARBA00022989"/>
    </source>
</evidence>
<name>A0A9P0GQ33_PHACE</name>
<evidence type="ECO:0000259" key="6">
    <source>
        <dbReference type="PROSITE" id="PS50850"/>
    </source>
</evidence>
<accession>A0A9P0GQ33</accession>
<proteinExistence type="predicted"/>
<feature type="transmembrane region" description="Helical" evidence="5">
    <location>
        <begin position="505"/>
        <end position="526"/>
    </location>
</feature>
<dbReference type="CDD" id="cd17317">
    <property type="entry name" value="MFS_SLC22"/>
    <property type="match status" value="1"/>
</dbReference>
<feature type="domain" description="Major facilitator superfamily (MFS) profile" evidence="6">
    <location>
        <begin position="127"/>
        <end position="558"/>
    </location>
</feature>
<feature type="transmembrane region" description="Helical" evidence="5">
    <location>
        <begin position="470"/>
        <end position="493"/>
    </location>
</feature>
<evidence type="ECO:0000256" key="1">
    <source>
        <dbReference type="ARBA" id="ARBA00004141"/>
    </source>
</evidence>
<reference evidence="7" key="1">
    <citation type="submission" date="2022-01" db="EMBL/GenBank/DDBJ databases">
        <authorList>
            <person name="King R."/>
        </authorList>
    </citation>
    <scope>NUCLEOTIDE SEQUENCE</scope>
</reference>
<dbReference type="EMBL" id="OU896716">
    <property type="protein sequence ID" value="CAH1118037.1"/>
    <property type="molecule type" value="Genomic_DNA"/>
</dbReference>
<dbReference type="InterPro" id="IPR036259">
    <property type="entry name" value="MFS_trans_sf"/>
</dbReference>
<evidence type="ECO:0000256" key="2">
    <source>
        <dbReference type="ARBA" id="ARBA00022692"/>
    </source>
</evidence>
<gene>
    <name evidence="7" type="ORF">PHAECO_LOCUS1506</name>
</gene>
<dbReference type="GO" id="GO:0016020">
    <property type="term" value="C:membrane"/>
    <property type="evidence" value="ECO:0007669"/>
    <property type="project" value="UniProtKB-SubCell"/>
</dbReference>
<evidence type="ECO:0000313" key="7">
    <source>
        <dbReference type="EMBL" id="CAH1118037.1"/>
    </source>
</evidence>
<dbReference type="InterPro" id="IPR020846">
    <property type="entry name" value="MFS_dom"/>
</dbReference>
<dbReference type="SUPFAM" id="SSF103473">
    <property type="entry name" value="MFS general substrate transporter"/>
    <property type="match status" value="1"/>
</dbReference>
<dbReference type="PANTHER" id="PTHR24064">
    <property type="entry name" value="SOLUTE CARRIER FAMILY 22 MEMBER"/>
    <property type="match status" value="1"/>
</dbReference>
<feature type="transmembrane region" description="Helical" evidence="5">
    <location>
        <begin position="211"/>
        <end position="233"/>
    </location>
</feature>
<dbReference type="AlphaFoldDB" id="A0A9P0GQ33"/>
<feature type="transmembrane region" description="Helical" evidence="5">
    <location>
        <begin position="532"/>
        <end position="551"/>
    </location>
</feature>
<feature type="transmembrane region" description="Helical" evidence="5">
    <location>
        <begin position="445"/>
        <end position="464"/>
    </location>
</feature>
<feature type="transmembrane region" description="Helical" evidence="5">
    <location>
        <begin position="267"/>
        <end position="290"/>
    </location>
</feature>
<protein>
    <recommendedName>
        <fullName evidence="6">Major facilitator superfamily (MFS) profile domain-containing protein</fullName>
    </recommendedName>
</protein>
<dbReference type="Pfam" id="PF00083">
    <property type="entry name" value="Sugar_tr"/>
    <property type="match status" value="1"/>
</dbReference>
<reference evidence="7" key="2">
    <citation type="submission" date="2022-10" db="EMBL/GenBank/DDBJ databases">
        <authorList>
            <consortium name="ENA_rothamsted_submissions"/>
            <consortium name="culmorum"/>
            <person name="King R."/>
        </authorList>
    </citation>
    <scope>NUCLEOTIDE SEQUENCE</scope>
</reference>
<dbReference type="PROSITE" id="PS50850">
    <property type="entry name" value="MFS"/>
    <property type="match status" value="1"/>
</dbReference>
<dbReference type="InterPro" id="IPR005828">
    <property type="entry name" value="MFS_sugar_transport-like"/>
</dbReference>
<feature type="transmembrane region" description="Helical" evidence="5">
    <location>
        <begin position="178"/>
        <end position="199"/>
    </location>
</feature>
<keyword evidence="8" id="KW-1185">Reference proteome</keyword>
<dbReference type="Gene3D" id="1.20.1250.20">
    <property type="entry name" value="MFS general substrate transporter like domains"/>
    <property type="match status" value="1"/>
</dbReference>
<comment type="subcellular location">
    <subcellularLocation>
        <location evidence="1">Membrane</location>
        <topology evidence="1">Multi-pass membrane protein</topology>
    </subcellularLocation>
</comment>
<dbReference type="OrthoDB" id="2544694at2759"/>
<evidence type="ECO:0000313" key="8">
    <source>
        <dbReference type="Proteomes" id="UP001153737"/>
    </source>
</evidence>
<dbReference type="GO" id="GO:0022857">
    <property type="term" value="F:transmembrane transporter activity"/>
    <property type="evidence" value="ECO:0007669"/>
    <property type="project" value="InterPro"/>
</dbReference>